<dbReference type="PROSITE" id="PS00388">
    <property type="entry name" value="PROTEASOME_ALPHA_1"/>
    <property type="match status" value="1"/>
</dbReference>
<dbReference type="SMART" id="SM00948">
    <property type="entry name" value="Proteasome_A_N"/>
    <property type="match status" value="1"/>
</dbReference>
<comment type="subunit">
    <text evidence="6">The 26S proteasome consists of a 20S proteasome core and two 19S regulatory subunits.</text>
</comment>
<accession>A0A1R0GNA8</accession>
<protein>
    <recommendedName>
        <fullName evidence="6">Proteasome subunit alpha type</fullName>
    </recommendedName>
</protein>
<organism evidence="8 9">
    <name type="scientific">Smittium mucronatum</name>
    <dbReference type="NCBI Taxonomy" id="133383"/>
    <lineage>
        <taxon>Eukaryota</taxon>
        <taxon>Fungi</taxon>
        <taxon>Fungi incertae sedis</taxon>
        <taxon>Zoopagomycota</taxon>
        <taxon>Kickxellomycotina</taxon>
        <taxon>Harpellomycetes</taxon>
        <taxon>Harpellales</taxon>
        <taxon>Legeriomycetaceae</taxon>
        <taxon>Smittium</taxon>
    </lineage>
</organism>
<dbReference type="PANTHER" id="PTHR11599">
    <property type="entry name" value="PROTEASOME SUBUNIT ALPHA/BETA"/>
    <property type="match status" value="1"/>
</dbReference>
<comment type="function">
    <text evidence="1">The proteasome is a multicatalytic proteinase complex which is characterized by its ability to cleave peptides with Arg, Phe, Tyr, Leu, and Glu adjacent to the leaving group at neutral or slightly basic pH. The proteasome has an ATP-dependent proteolytic activity.</text>
</comment>
<name>A0A1R0GNA8_9FUNG</name>
<dbReference type="InterPro" id="IPR050115">
    <property type="entry name" value="Proteasome_alpha"/>
</dbReference>
<dbReference type="Pfam" id="PF10584">
    <property type="entry name" value="Proteasome_A_N"/>
    <property type="match status" value="1"/>
</dbReference>
<reference evidence="8 9" key="1">
    <citation type="journal article" date="2016" name="Mol. Biol. Evol.">
        <title>Genome-Wide Survey of Gut Fungi (Harpellales) Reveals the First Horizontally Transferred Ubiquitin Gene from a Mosquito Host.</title>
        <authorList>
            <person name="Wang Y."/>
            <person name="White M.M."/>
            <person name="Kvist S."/>
            <person name="Moncalvo J.M."/>
        </authorList>
    </citation>
    <scope>NUCLEOTIDE SEQUENCE [LARGE SCALE GENOMIC DNA]</scope>
    <source>
        <strain evidence="8 9">ALG-7-W6</strain>
    </source>
</reference>
<sequence>MARRYDSRTTIFSPDGRLYQVEYAMEAINHAGTVVGVLASDGIILCAEKQQTSKLLDKSLEGEKIYEINSNIISGVAGITSDANLLVNEGRMIAQQYLYKYDSDIPVEQLVRRICDIKQGYTQFGGLRPFGTSFLIAGWDPIIGFQLYQTDPAGNYSGWKAACIGENNGSAQSLLKQEYKSDDDTPLSMDSAFELICKVIGKTIDSSKLTSDNLEFSSLTLVDGVPKVSMFSTTQVDDLLKKYSVENTA</sequence>
<dbReference type="STRING" id="133383.A0A1R0GNA8"/>
<feature type="domain" description="Proteasome alpha-type subunits" evidence="7">
    <location>
        <begin position="5"/>
        <end position="27"/>
    </location>
</feature>
<evidence type="ECO:0000256" key="3">
    <source>
        <dbReference type="ARBA" id="ARBA00022942"/>
    </source>
</evidence>
<dbReference type="GO" id="GO:0006511">
    <property type="term" value="P:ubiquitin-dependent protein catabolic process"/>
    <property type="evidence" value="ECO:0007669"/>
    <property type="project" value="InterPro"/>
</dbReference>
<dbReference type="FunFam" id="3.60.20.10:FF:000031">
    <property type="entry name" value="Proteasome subunit alpha type"/>
    <property type="match status" value="1"/>
</dbReference>
<keyword evidence="2 6" id="KW-0963">Cytoplasm</keyword>
<dbReference type="GO" id="GO:0005634">
    <property type="term" value="C:nucleus"/>
    <property type="evidence" value="ECO:0007669"/>
    <property type="project" value="UniProtKB-SubCell"/>
</dbReference>
<evidence type="ECO:0000313" key="8">
    <source>
        <dbReference type="EMBL" id="OLY78372.1"/>
    </source>
</evidence>
<dbReference type="InterPro" id="IPR016050">
    <property type="entry name" value="Proteasome_bsu_CS"/>
</dbReference>
<comment type="subcellular location">
    <subcellularLocation>
        <location evidence="6">Cytoplasm</location>
    </subcellularLocation>
    <subcellularLocation>
        <location evidence="6">Nucleus</location>
    </subcellularLocation>
</comment>
<keyword evidence="9" id="KW-1185">Reference proteome</keyword>
<dbReference type="PROSITE" id="PS00854">
    <property type="entry name" value="PROTEASOME_BETA_1"/>
    <property type="match status" value="1"/>
</dbReference>
<evidence type="ECO:0000256" key="2">
    <source>
        <dbReference type="ARBA" id="ARBA00022490"/>
    </source>
</evidence>
<dbReference type="OrthoDB" id="431557at2759"/>
<dbReference type="InterPro" id="IPR029055">
    <property type="entry name" value="Ntn_hydrolases_N"/>
</dbReference>
<proteinExistence type="inferred from homology"/>
<dbReference type="PROSITE" id="PS51475">
    <property type="entry name" value="PROTEASOME_ALPHA_2"/>
    <property type="match status" value="1"/>
</dbReference>
<evidence type="ECO:0000256" key="1">
    <source>
        <dbReference type="ARBA" id="ARBA00002000"/>
    </source>
</evidence>
<dbReference type="Pfam" id="PF00227">
    <property type="entry name" value="Proteasome"/>
    <property type="match status" value="1"/>
</dbReference>
<evidence type="ECO:0000256" key="4">
    <source>
        <dbReference type="ARBA" id="ARBA00023242"/>
    </source>
</evidence>
<dbReference type="NCBIfam" id="NF003075">
    <property type="entry name" value="PRK03996.1"/>
    <property type="match status" value="1"/>
</dbReference>
<dbReference type="InterPro" id="IPR000426">
    <property type="entry name" value="Proteasome_asu_N"/>
</dbReference>
<dbReference type="GO" id="GO:0005737">
    <property type="term" value="C:cytoplasm"/>
    <property type="evidence" value="ECO:0007669"/>
    <property type="project" value="UniProtKB-SubCell"/>
</dbReference>
<evidence type="ECO:0000259" key="7">
    <source>
        <dbReference type="PROSITE" id="PS00388"/>
    </source>
</evidence>
<comment type="caution">
    <text evidence="8">The sequence shown here is derived from an EMBL/GenBank/DDBJ whole genome shotgun (WGS) entry which is preliminary data.</text>
</comment>
<dbReference type="SUPFAM" id="SSF56235">
    <property type="entry name" value="N-terminal nucleophile aminohydrolases (Ntn hydrolases)"/>
    <property type="match status" value="1"/>
</dbReference>
<evidence type="ECO:0000256" key="6">
    <source>
        <dbReference type="RuleBase" id="RU000551"/>
    </source>
</evidence>
<keyword evidence="4 6" id="KW-0539">Nucleus</keyword>
<dbReference type="InterPro" id="IPR023332">
    <property type="entry name" value="Proteasome_alpha-type"/>
</dbReference>
<gene>
    <name evidence="8" type="ORF">AYI68_g7578</name>
</gene>
<evidence type="ECO:0000313" key="9">
    <source>
        <dbReference type="Proteomes" id="UP000187455"/>
    </source>
</evidence>
<dbReference type="CDD" id="cd03752">
    <property type="entry name" value="proteasome_alpha_type_4"/>
    <property type="match status" value="1"/>
</dbReference>
<keyword evidence="3 5" id="KW-0647">Proteasome</keyword>
<dbReference type="AlphaFoldDB" id="A0A1R0GNA8"/>
<comment type="similarity">
    <text evidence="5 6">Belongs to the peptidase T1A family.</text>
</comment>
<dbReference type="EMBL" id="LSSL01006605">
    <property type="protein sequence ID" value="OLY78372.1"/>
    <property type="molecule type" value="Genomic_DNA"/>
</dbReference>
<dbReference type="Proteomes" id="UP000187455">
    <property type="component" value="Unassembled WGS sequence"/>
</dbReference>
<dbReference type="Gene3D" id="3.60.20.10">
    <property type="entry name" value="Glutamine Phosphoribosylpyrophosphate, subunit 1, domain 1"/>
    <property type="match status" value="1"/>
</dbReference>
<evidence type="ECO:0000256" key="5">
    <source>
        <dbReference type="PROSITE-ProRule" id="PRU00808"/>
    </source>
</evidence>
<dbReference type="GO" id="GO:0019773">
    <property type="term" value="C:proteasome core complex, alpha-subunit complex"/>
    <property type="evidence" value="ECO:0007669"/>
    <property type="project" value="UniProtKB-UniRule"/>
</dbReference>
<dbReference type="InterPro" id="IPR001353">
    <property type="entry name" value="Proteasome_sua/b"/>
</dbReference>